<evidence type="ECO:0000313" key="3">
    <source>
        <dbReference type="Proteomes" id="UP000035067"/>
    </source>
</evidence>
<accession>A0A0G2J5T6</accession>
<dbReference type="EMBL" id="JXQG01000001">
    <property type="protein sequence ID" value="KKZ13467.1"/>
    <property type="molecule type" value="Genomic_DNA"/>
</dbReference>
<dbReference type="AlphaFoldDB" id="A0A0G2J5T6"/>
<evidence type="ECO:0000313" key="2">
    <source>
        <dbReference type="EMBL" id="KKZ13467.1"/>
    </source>
</evidence>
<evidence type="ECO:0000256" key="1">
    <source>
        <dbReference type="SAM" id="Phobius"/>
    </source>
</evidence>
<gene>
    <name evidence="2" type="ORF">TE42_00385</name>
</gene>
<name>A0A0G2J5T6_9SYNE</name>
<dbReference type="PATRIC" id="fig|1604020.3.peg.278"/>
<organism evidence="2 3">
    <name type="scientific">Candidatus Synechococcus spongiarum SP3</name>
    <dbReference type="NCBI Taxonomy" id="1604020"/>
    <lineage>
        <taxon>Bacteria</taxon>
        <taxon>Bacillati</taxon>
        <taxon>Cyanobacteriota</taxon>
        <taxon>Cyanophyceae</taxon>
        <taxon>Synechococcales</taxon>
        <taxon>Synechococcaceae</taxon>
        <taxon>Synechococcus</taxon>
    </lineage>
</organism>
<keyword evidence="1" id="KW-0812">Transmembrane</keyword>
<sequence>MPQKRDERLLNLLSLGIKFGVILVASISCVKLTTAHHRTRALSRELEAEYARQQERLLVARRSFDDLFQIDHGAHARQGQGGSWIAPNRQRVVWDSSADPGVPTGGSP</sequence>
<reference evidence="2 3" key="1">
    <citation type="submission" date="2015-01" db="EMBL/GenBank/DDBJ databases">
        <title>Lifestyle Evolution in Cyanobacterial Symbionts of Sponges.</title>
        <authorList>
            <person name="Burgsdorf I."/>
            <person name="Slaby B.M."/>
            <person name="Handley K.M."/>
            <person name="Haber M."/>
            <person name="Blom J."/>
            <person name="Marshall C.W."/>
            <person name="Gilbert J.A."/>
            <person name="Hentschel U."/>
            <person name="Steindler L."/>
        </authorList>
    </citation>
    <scope>NUCLEOTIDE SEQUENCE [LARGE SCALE GENOMIC DNA]</scope>
    <source>
        <strain evidence="2">SP3</strain>
    </source>
</reference>
<dbReference type="Proteomes" id="UP000035067">
    <property type="component" value="Unassembled WGS sequence"/>
</dbReference>
<keyword evidence="1" id="KW-0472">Membrane</keyword>
<keyword evidence="1" id="KW-1133">Transmembrane helix</keyword>
<comment type="caution">
    <text evidence="2">The sequence shown here is derived from an EMBL/GenBank/DDBJ whole genome shotgun (WGS) entry which is preliminary data.</text>
</comment>
<feature type="transmembrane region" description="Helical" evidence="1">
    <location>
        <begin position="12"/>
        <end position="34"/>
    </location>
</feature>
<proteinExistence type="predicted"/>
<dbReference type="PROSITE" id="PS51257">
    <property type="entry name" value="PROKAR_LIPOPROTEIN"/>
    <property type="match status" value="1"/>
</dbReference>
<protein>
    <submittedName>
        <fullName evidence="2">Uncharacterized protein</fullName>
    </submittedName>
</protein>